<protein>
    <submittedName>
        <fullName evidence="7">Flagellar hook-associated protein FlgL</fullName>
    </submittedName>
</protein>
<dbReference type="PANTHER" id="PTHR42792">
    <property type="entry name" value="FLAGELLIN"/>
    <property type="match status" value="1"/>
</dbReference>
<sequence length="403" mass="43083">MRISTVTMYEQSMNSLNQQQGEFMRVGQQIATGRKVVNPSDDPQAASRAVQVAQSMSVTQQYTDSRISARNALSQEESVLNSVSDAIASAKTLMIQAASDTLSDADRASVASDLRGVYETVIGQANATDGNGRHLFGGYQDASEPFVRAADGTVSYVGDTNTREQRIDASRLMQVGDNGQTIFQSVHSSAGYVAEADAGNSGSVTFKGPQVIDESDPDFGNSFQIEFSVTGGTTTYSVDGGPAQAYEEGEPVEVGGLSITLKGQPADGDSIEMGKAENMNTDLFKTFEKALAVLDQPAGNDAEKAARANTINTVMREFDNSLDNVLTVRASVGSRLNELNVVDGVADNRQLNYTETYSNLIGDLSDPANFAEVVSQYSLRQVSLQAAQKAFVDIKGMSLFDRM</sequence>
<name>A0ABS0AIR0_9GAMM</name>
<dbReference type="InterPro" id="IPR001029">
    <property type="entry name" value="Flagellin_N"/>
</dbReference>
<evidence type="ECO:0000259" key="6">
    <source>
        <dbReference type="Pfam" id="PF00669"/>
    </source>
</evidence>
<comment type="caution">
    <text evidence="7">The sequence shown here is derived from an EMBL/GenBank/DDBJ whole genome shotgun (WGS) entry which is preliminary data.</text>
</comment>
<dbReference type="InterPro" id="IPR001492">
    <property type="entry name" value="Flagellin"/>
</dbReference>
<dbReference type="EMBL" id="ARXR01000028">
    <property type="protein sequence ID" value="MBF5054027.1"/>
    <property type="molecule type" value="Genomic_DNA"/>
</dbReference>
<dbReference type="Pfam" id="PF00669">
    <property type="entry name" value="Flagellin_N"/>
    <property type="match status" value="1"/>
</dbReference>
<dbReference type="InterPro" id="IPR013384">
    <property type="entry name" value="Flagell_FlgL"/>
</dbReference>
<dbReference type="PANTHER" id="PTHR42792:SF1">
    <property type="entry name" value="FLAGELLAR HOOK-ASSOCIATED PROTEIN 3"/>
    <property type="match status" value="1"/>
</dbReference>
<comment type="similarity">
    <text evidence="3">Belongs to the bacterial flagellin family.</text>
</comment>
<comment type="subcellular location">
    <subcellularLocation>
        <location evidence="1">Bacterial flagellum</location>
    </subcellularLocation>
    <subcellularLocation>
        <location evidence="2">Secreted</location>
    </subcellularLocation>
</comment>
<dbReference type="NCBIfam" id="TIGR02550">
    <property type="entry name" value="flagell_flgL"/>
    <property type="match status" value="1"/>
</dbReference>
<dbReference type="SUPFAM" id="SSF64518">
    <property type="entry name" value="Phase 1 flagellin"/>
    <property type="match status" value="1"/>
</dbReference>
<dbReference type="Proteomes" id="UP000644441">
    <property type="component" value="Unassembled WGS sequence"/>
</dbReference>
<keyword evidence="7" id="KW-0969">Cilium</keyword>
<dbReference type="Gene3D" id="1.20.1330.10">
    <property type="entry name" value="f41 fragment of flagellin, N-terminal domain"/>
    <property type="match status" value="1"/>
</dbReference>
<keyword evidence="7" id="KW-0966">Cell projection</keyword>
<proteinExistence type="inferred from homology"/>
<evidence type="ECO:0000256" key="4">
    <source>
        <dbReference type="ARBA" id="ARBA00022525"/>
    </source>
</evidence>
<evidence type="ECO:0000256" key="1">
    <source>
        <dbReference type="ARBA" id="ARBA00004365"/>
    </source>
</evidence>
<evidence type="ECO:0000313" key="8">
    <source>
        <dbReference type="Proteomes" id="UP000644441"/>
    </source>
</evidence>
<evidence type="ECO:0000256" key="5">
    <source>
        <dbReference type="ARBA" id="ARBA00023143"/>
    </source>
</evidence>
<feature type="domain" description="Flagellin N-terminal" evidence="6">
    <location>
        <begin position="3"/>
        <end position="140"/>
    </location>
</feature>
<keyword evidence="7" id="KW-0282">Flagellum</keyword>
<accession>A0ABS0AIR0</accession>
<evidence type="ECO:0000256" key="3">
    <source>
        <dbReference type="ARBA" id="ARBA00005709"/>
    </source>
</evidence>
<evidence type="ECO:0000313" key="7">
    <source>
        <dbReference type="EMBL" id="MBF5054027.1"/>
    </source>
</evidence>
<organism evidence="7 8">
    <name type="scientific">Alloalcanivorax venustensis ISO4</name>
    <dbReference type="NCBI Taxonomy" id="1177184"/>
    <lineage>
        <taxon>Bacteria</taxon>
        <taxon>Pseudomonadati</taxon>
        <taxon>Pseudomonadota</taxon>
        <taxon>Gammaproteobacteria</taxon>
        <taxon>Oceanospirillales</taxon>
        <taxon>Alcanivoracaceae</taxon>
        <taxon>Alloalcanivorax</taxon>
    </lineage>
</organism>
<reference evidence="7 8" key="1">
    <citation type="submission" date="2012-09" db="EMBL/GenBank/DDBJ databases">
        <title>Genome Sequence of alkane-degrading Bacterium Alcanivorax venustensis ISO4.</title>
        <authorList>
            <person name="Lai Q."/>
            <person name="Shao Z."/>
        </authorList>
    </citation>
    <scope>NUCLEOTIDE SEQUENCE [LARGE SCALE GENOMIC DNA]</scope>
    <source>
        <strain evidence="7 8">ISO4</strain>
    </source>
</reference>
<evidence type="ECO:0000256" key="2">
    <source>
        <dbReference type="ARBA" id="ARBA00004613"/>
    </source>
</evidence>
<keyword evidence="4" id="KW-0964">Secreted</keyword>
<gene>
    <name evidence="7" type="primary">flgL</name>
    <name evidence="7" type="ORF">ISO4_02629</name>
</gene>
<keyword evidence="8" id="KW-1185">Reference proteome</keyword>
<dbReference type="RefSeq" id="WP_194856552.1">
    <property type="nucleotide sequence ID" value="NZ_ARXR01000028.1"/>
</dbReference>
<keyword evidence="5" id="KW-0975">Bacterial flagellum</keyword>